<dbReference type="InterPro" id="IPR006531">
    <property type="entry name" value="Gp5/Vgr_OB"/>
</dbReference>
<dbReference type="InterPro" id="IPR054030">
    <property type="entry name" value="Gp5_Vgr_C"/>
</dbReference>
<keyword evidence="7" id="KW-1185">Reference proteome</keyword>
<protein>
    <recommendedName>
        <fullName evidence="8">Type VI secretion system secreted protein VgrG</fullName>
    </recommendedName>
</protein>
<dbReference type="SUPFAM" id="SSF69255">
    <property type="entry name" value="gp5 N-terminal domain-like"/>
    <property type="match status" value="1"/>
</dbReference>
<dbReference type="Pfam" id="PF22178">
    <property type="entry name" value="Gp5_trimer_C"/>
    <property type="match status" value="1"/>
</dbReference>
<evidence type="ECO:0000259" key="5">
    <source>
        <dbReference type="Pfam" id="PF22178"/>
    </source>
</evidence>
<dbReference type="Pfam" id="PF04717">
    <property type="entry name" value="Phage_base_V"/>
    <property type="match status" value="1"/>
</dbReference>
<dbReference type="SUPFAM" id="SSF69349">
    <property type="entry name" value="Phage fibre proteins"/>
    <property type="match status" value="1"/>
</dbReference>
<feature type="domain" description="Gp5/Type VI secretion system Vgr C-terminal trimerisation" evidence="5">
    <location>
        <begin position="482"/>
        <end position="536"/>
    </location>
</feature>
<dbReference type="InterPro" id="IPR037026">
    <property type="entry name" value="Vgr_OB-fold_dom_sf"/>
</dbReference>
<dbReference type="Gene3D" id="2.30.110.50">
    <property type="match status" value="1"/>
</dbReference>
<evidence type="ECO:0000259" key="4">
    <source>
        <dbReference type="Pfam" id="PF04717"/>
    </source>
</evidence>
<evidence type="ECO:0008006" key="8">
    <source>
        <dbReference type="Google" id="ProtNLM"/>
    </source>
</evidence>
<name>A0AAC9NZJ0_9HYPH</name>
<dbReference type="RefSeq" id="WP_071924229.1">
    <property type="nucleotide sequence ID" value="NZ_CP018095.1"/>
</dbReference>
<dbReference type="Pfam" id="PF05954">
    <property type="entry name" value="Phage_GPD"/>
    <property type="match status" value="1"/>
</dbReference>
<dbReference type="NCBIfam" id="TIGR03361">
    <property type="entry name" value="VI_Rhs_Vgr"/>
    <property type="match status" value="1"/>
</dbReference>
<dbReference type="PANTHER" id="PTHR32305">
    <property type="match status" value="1"/>
</dbReference>
<gene>
    <name evidence="6" type="ORF">BOQ54_15365</name>
</gene>
<dbReference type="PANTHER" id="PTHR32305:SF15">
    <property type="entry name" value="PROTEIN RHSA-RELATED"/>
    <property type="match status" value="1"/>
</dbReference>
<evidence type="ECO:0000313" key="6">
    <source>
        <dbReference type="EMBL" id="APF38527.1"/>
    </source>
</evidence>
<dbReference type="KEGG" id="cdq:BOQ54_15365"/>
<dbReference type="InterPro" id="IPR017847">
    <property type="entry name" value="T6SS_RhsGE_Vgr_subset"/>
</dbReference>
<dbReference type="InterPro" id="IPR050708">
    <property type="entry name" value="T6SS_VgrG/RHS"/>
</dbReference>
<comment type="similarity">
    <text evidence="2">Belongs to the VgrG protein family.</text>
</comment>
<dbReference type="Gene3D" id="3.55.50.10">
    <property type="entry name" value="Baseplate protein-like domains"/>
    <property type="match status" value="1"/>
</dbReference>
<proteinExistence type="inferred from homology"/>
<evidence type="ECO:0000256" key="3">
    <source>
        <dbReference type="ARBA" id="ARBA00022525"/>
    </source>
</evidence>
<evidence type="ECO:0000256" key="1">
    <source>
        <dbReference type="ARBA" id="ARBA00004613"/>
    </source>
</evidence>
<feature type="domain" description="Gp5/Type VI secretion system Vgr protein OB-fold" evidence="4">
    <location>
        <begin position="400"/>
        <end position="465"/>
    </location>
</feature>
<evidence type="ECO:0000256" key="2">
    <source>
        <dbReference type="ARBA" id="ARBA00005558"/>
    </source>
</evidence>
<dbReference type="Proteomes" id="UP000182703">
    <property type="component" value="Chromosome"/>
</dbReference>
<dbReference type="SUPFAM" id="SSF69279">
    <property type="entry name" value="Phage tail proteins"/>
    <property type="match status" value="2"/>
</dbReference>
<dbReference type="Gene3D" id="4.10.220.110">
    <property type="match status" value="1"/>
</dbReference>
<reference evidence="6 7" key="1">
    <citation type="submission" date="2016-11" db="EMBL/GenBank/DDBJ databases">
        <title>Complete genome sequence of the aerobically denitrifying bacterium Chelatococcus daeguensis TAD1.</title>
        <authorList>
            <person name="Yang Y."/>
            <person name="Huang S."/>
            <person name="Lin E."/>
        </authorList>
    </citation>
    <scope>NUCLEOTIDE SEQUENCE [LARGE SCALE GENOMIC DNA]</scope>
    <source>
        <strain evidence="6 7">TAD1</strain>
    </source>
</reference>
<dbReference type="EMBL" id="CP018095">
    <property type="protein sequence ID" value="APF38527.1"/>
    <property type="molecule type" value="Genomic_DNA"/>
</dbReference>
<dbReference type="AlphaFoldDB" id="A0AAC9NZJ0"/>
<organism evidence="6 7">
    <name type="scientific">Chelatococcus daeguensis</name>
    <dbReference type="NCBI Taxonomy" id="444444"/>
    <lineage>
        <taxon>Bacteria</taxon>
        <taxon>Pseudomonadati</taxon>
        <taxon>Pseudomonadota</taxon>
        <taxon>Alphaproteobacteria</taxon>
        <taxon>Hyphomicrobiales</taxon>
        <taxon>Chelatococcaceae</taxon>
        <taxon>Chelatococcus</taxon>
    </lineage>
</organism>
<dbReference type="NCBIfam" id="TIGR01646">
    <property type="entry name" value="vgr_GE"/>
    <property type="match status" value="1"/>
</dbReference>
<dbReference type="GO" id="GO:0005576">
    <property type="term" value="C:extracellular region"/>
    <property type="evidence" value="ECO:0007669"/>
    <property type="project" value="UniProtKB-SubCell"/>
</dbReference>
<sequence length="616" mass="69774">MSTDLSQARRIASFKTPLGDDAFVLTRFDAREGLSELFEYRIDALSKQRSANLEPLLGEKCSVSFRLRDGSERHFNGIAAECQRLDVREHEQVYRFVLRPWLWLLSQKATCRIFHNKRAPEIICDVLDNERGARYELRLSDDYQLMDYCVQYRESDLDFVQRLMEEHGIYYYFKHTADGHTLVLADSRSAHEELRPSAARGGAPADGAFPFLPRGMHDQRQCEHLTHWLSERRLRTGRVELNDYDYTKSGADLKRSREEGAARARAYELYDYPGRYTDRKDGERFAEIRVQAAQAQDDKRHASGDAVSLYPGALVRVGEVPGESYKGDYLVTSARHGFSTEAYRSQAGSGEDEIYSGSYEFLPTERRFRAPLVTPRPVITGLQTARVVGENREEGEEIDVDKYGCIYVQFHWDRDDRTTSRRVRVAQMWSGKGWGGQVIPRIGQEVVVAFLEGDPDQPLVVGTVYNDEHDLPYELPANKTVSGLKSNSTKGGGGYNELKFEDKKGEEVVTLHAQKDLASVIRHQETREIGWDLKKPTGDFARRTTVKKGDDHLDIDQGCLYVTAKLKIRFKVGMSTITMDPTGVTIKSPTVTVKSTKTSVKGDATVVIKGGIVQIN</sequence>
<keyword evidence="3" id="KW-0964">Secreted</keyword>
<dbReference type="Gene3D" id="2.40.50.230">
    <property type="entry name" value="Gp5 N-terminal domain"/>
    <property type="match status" value="1"/>
</dbReference>
<evidence type="ECO:0000313" key="7">
    <source>
        <dbReference type="Proteomes" id="UP000182703"/>
    </source>
</evidence>
<dbReference type="InterPro" id="IPR006533">
    <property type="entry name" value="T6SS_Vgr_RhsGE"/>
</dbReference>
<accession>A0AAC9NZJ0</accession>
<comment type="subcellular location">
    <subcellularLocation>
        <location evidence="1">Secreted</location>
    </subcellularLocation>
</comment>